<gene>
    <name evidence="1" type="ORF">FHR90_000419</name>
    <name evidence="2" type="ORF">HUK83_03385</name>
</gene>
<accession>A0A850NIB9</accession>
<protein>
    <submittedName>
        <fullName evidence="2">Uncharacterized protein</fullName>
    </submittedName>
</protein>
<evidence type="ECO:0000313" key="3">
    <source>
        <dbReference type="Proteomes" id="UP000557688"/>
    </source>
</evidence>
<comment type="caution">
    <text evidence="2">The sequence shown here is derived from an EMBL/GenBank/DDBJ whole genome shotgun (WGS) entry which is preliminary data.</text>
</comment>
<dbReference type="EMBL" id="JABXXQ010000032">
    <property type="protein sequence ID" value="NVN29383.1"/>
    <property type="molecule type" value="Genomic_DNA"/>
</dbReference>
<sequence length="168" mass="19134">MSDVTSWLALAISGTALGLGEWRARNQRKSQAEKDTAKLSLTIQERLLYDAIPEVEMVIVNSGWSEITLDSIEYVVNGTSIRDSKDSYSITGKRLIRGQKCSFNIDWQEIYHKTKPESAEIDITVRSTIGDVFIYKGLKIDFRRAITKIREMRAADKSGLVFLDQYDY</sequence>
<evidence type="ECO:0000313" key="1">
    <source>
        <dbReference type="EMBL" id="MBB3172605.1"/>
    </source>
</evidence>
<name>A0A850NIB9_9PROT</name>
<dbReference type="AlphaFoldDB" id="A0A850NIB9"/>
<evidence type="ECO:0000313" key="2">
    <source>
        <dbReference type="EMBL" id="NVN29383.1"/>
    </source>
</evidence>
<keyword evidence="3" id="KW-1185">Reference proteome</keyword>
<proteinExistence type="predicted"/>
<dbReference type="EMBL" id="JACHXV010000002">
    <property type="protein sequence ID" value="MBB3172605.1"/>
    <property type="molecule type" value="Genomic_DNA"/>
</dbReference>
<dbReference type="RefSeq" id="WP_176622103.1">
    <property type="nucleotide sequence ID" value="NZ_JABXXQ010000032.1"/>
</dbReference>
<reference evidence="1 3" key="2">
    <citation type="submission" date="2020-08" db="EMBL/GenBank/DDBJ databases">
        <title>Genomic Encyclopedia of Type Strains, Phase III (KMG-III): the genomes of soil and plant-associated and newly described type strains.</title>
        <authorList>
            <person name="Whitman W."/>
        </authorList>
    </citation>
    <scope>NUCLEOTIDE SEQUENCE [LARGE SCALE GENOMIC DNA]</scope>
    <source>
        <strain evidence="1 3">CECT 8088</strain>
    </source>
</reference>
<reference evidence="2 4" key="1">
    <citation type="submission" date="2020-06" db="EMBL/GenBank/DDBJ databases">
        <title>Description of novel acetic acid bacteria.</title>
        <authorList>
            <person name="Sombolestani A."/>
        </authorList>
    </citation>
    <scope>NUCLEOTIDE SEQUENCE [LARGE SCALE GENOMIC DNA]</scope>
    <source>
        <strain evidence="2 4">LMG 26838</strain>
    </source>
</reference>
<dbReference type="Proteomes" id="UP000565205">
    <property type="component" value="Unassembled WGS sequence"/>
</dbReference>
<dbReference type="Proteomes" id="UP000557688">
    <property type="component" value="Unassembled WGS sequence"/>
</dbReference>
<evidence type="ECO:0000313" key="4">
    <source>
        <dbReference type="Proteomes" id="UP000565205"/>
    </source>
</evidence>
<organism evidence="2 4">
    <name type="scientific">Endobacter medicaginis</name>
    <dbReference type="NCBI Taxonomy" id="1181271"/>
    <lineage>
        <taxon>Bacteria</taxon>
        <taxon>Pseudomonadati</taxon>
        <taxon>Pseudomonadota</taxon>
        <taxon>Alphaproteobacteria</taxon>
        <taxon>Acetobacterales</taxon>
        <taxon>Acetobacteraceae</taxon>
        <taxon>Endobacter</taxon>
    </lineage>
</organism>